<dbReference type="GO" id="GO:0016757">
    <property type="term" value="F:glycosyltransferase activity"/>
    <property type="evidence" value="ECO:0007669"/>
    <property type="project" value="InterPro"/>
</dbReference>
<dbReference type="Pfam" id="PF00534">
    <property type="entry name" value="Glycos_transf_1"/>
    <property type="match status" value="1"/>
</dbReference>
<dbReference type="CDD" id="cd03809">
    <property type="entry name" value="GT4_MtfB-like"/>
    <property type="match status" value="1"/>
</dbReference>
<reference evidence="2" key="1">
    <citation type="submission" date="2016-10" db="EMBL/GenBank/DDBJ databases">
        <title>Sequence of Gallionella enrichment culture.</title>
        <authorList>
            <person name="Poehlein A."/>
            <person name="Muehling M."/>
            <person name="Daniel R."/>
        </authorList>
    </citation>
    <scope>NUCLEOTIDE SEQUENCE</scope>
</reference>
<name>A0A1J5RMV2_9ZZZZ</name>
<dbReference type="EMBL" id="MLJW01000131">
    <property type="protein sequence ID" value="OIQ97568.1"/>
    <property type="molecule type" value="Genomic_DNA"/>
</dbReference>
<organism evidence="2">
    <name type="scientific">mine drainage metagenome</name>
    <dbReference type="NCBI Taxonomy" id="410659"/>
    <lineage>
        <taxon>unclassified sequences</taxon>
        <taxon>metagenomes</taxon>
        <taxon>ecological metagenomes</taxon>
    </lineage>
</organism>
<sequence>MIRMAFTLIGGGHWIGGYNYMLNLVRALSDYTPNRVQPVLFFGTDMDEKDVAPFELIKGVVVIRHTVFDATNKGKRLRQALLTGCDKMAATLFSAHDIDVVFESAQFYGWHFPVPVIAWIPDFQHRHLRHLFDFKTYWKREIGFRVQVLSGRHVMLSSGDARQDCEKFYPSTLGRTHVVRFGVPPVSDNGVNSARVVADAYDLPNIFFFLPNQFWVHKNHECVIHALSLLKARGVDVVVAASGKQSDPRDPEHFQQLQQLIESCNLERNFRLLGLIPHEHIAALMRSCAALINPSKFEGWSTTVEEAKVMGTPIILSSLSVHREQSLDALFFDPTSPEQLAVILENFTPMSSEKRMAMHKFATDAALINMERFAMEFSGLVEQQIKYRK</sequence>
<gene>
    <name evidence="2" type="ORF">GALL_204520</name>
</gene>
<dbReference type="PANTHER" id="PTHR46401">
    <property type="entry name" value="GLYCOSYLTRANSFERASE WBBK-RELATED"/>
    <property type="match status" value="1"/>
</dbReference>
<dbReference type="SUPFAM" id="SSF53756">
    <property type="entry name" value="UDP-Glycosyltransferase/glycogen phosphorylase"/>
    <property type="match status" value="1"/>
</dbReference>
<feature type="domain" description="Glycosyl transferase family 1" evidence="1">
    <location>
        <begin position="204"/>
        <end position="360"/>
    </location>
</feature>
<dbReference type="PANTHER" id="PTHR46401:SF8">
    <property type="entry name" value="BLL6006 PROTEIN"/>
    <property type="match status" value="1"/>
</dbReference>
<keyword evidence="2" id="KW-0808">Transferase</keyword>
<evidence type="ECO:0000259" key="1">
    <source>
        <dbReference type="Pfam" id="PF00534"/>
    </source>
</evidence>
<evidence type="ECO:0000313" key="2">
    <source>
        <dbReference type="EMBL" id="OIQ97568.1"/>
    </source>
</evidence>
<proteinExistence type="predicted"/>
<accession>A0A1J5RMV2</accession>
<dbReference type="InterPro" id="IPR001296">
    <property type="entry name" value="Glyco_trans_1"/>
</dbReference>
<dbReference type="Gene3D" id="3.40.50.2000">
    <property type="entry name" value="Glycogen Phosphorylase B"/>
    <property type="match status" value="1"/>
</dbReference>
<dbReference type="AlphaFoldDB" id="A0A1J5RMV2"/>
<protein>
    <submittedName>
        <fullName evidence="2">Glycosyl transferases group 1</fullName>
    </submittedName>
</protein>
<comment type="caution">
    <text evidence="2">The sequence shown here is derived from an EMBL/GenBank/DDBJ whole genome shotgun (WGS) entry which is preliminary data.</text>
</comment>